<organism evidence="2 3">
    <name type="scientific">Candidatus Sulfotelmatobacter kueseliae</name>
    <dbReference type="NCBI Taxonomy" id="2042962"/>
    <lineage>
        <taxon>Bacteria</taxon>
        <taxon>Pseudomonadati</taxon>
        <taxon>Acidobacteriota</taxon>
        <taxon>Terriglobia</taxon>
        <taxon>Terriglobales</taxon>
        <taxon>Candidatus Korobacteraceae</taxon>
        <taxon>Candidatus Sulfotelmatobacter</taxon>
    </lineage>
</organism>
<name>A0A2U3K7V3_9BACT</name>
<keyword evidence="1" id="KW-0732">Signal</keyword>
<protein>
    <recommendedName>
        <fullName evidence="4">DUF2911 domain-containing protein</fullName>
    </recommendedName>
</protein>
<proteinExistence type="predicted"/>
<gene>
    <name evidence="2" type="ORF">SBA1_1430010</name>
</gene>
<evidence type="ECO:0000313" key="2">
    <source>
        <dbReference type="EMBL" id="SPF35751.1"/>
    </source>
</evidence>
<dbReference type="Pfam" id="PF11138">
    <property type="entry name" value="DUF2911"/>
    <property type="match status" value="1"/>
</dbReference>
<dbReference type="InterPro" id="IPR021314">
    <property type="entry name" value="DUF2911"/>
</dbReference>
<dbReference type="EMBL" id="OMOD01000050">
    <property type="protein sequence ID" value="SPF35751.1"/>
    <property type="molecule type" value="Genomic_DNA"/>
</dbReference>
<feature type="signal peptide" evidence="1">
    <location>
        <begin position="1"/>
        <end position="21"/>
    </location>
</feature>
<dbReference type="OrthoDB" id="117787at2"/>
<sequence length="176" mass="19166">MKRHVVIVTLLALTFTTVCSAQMGGEKASPPASASCDLGGGKTIKTDYSSPRLRGRKMIGEHDPYGKVWRTGANEATTFVTNADLVVGGAKVPAGNYTIFTVPNPDKWTLIINKKTGEWGIPYKYEGDELARLDMKVSTLPSKVENFTIAYDKTPTGCTMRMDWDTARASVEITAK</sequence>
<reference evidence="3" key="1">
    <citation type="submission" date="2018-02" db="EMBL/GenBank/DDBJ databases">
        <authorList>
            <person name="Hausmann B."/>
        </authorList>
    </citation>
    <scope>NUCLEOTIDE SEQUENCE [LARGE SCALE GENOMIC DNA]</scope>
    <source>
        <strain evidence="3">Peat soil MAG SbA1</strain>
    </source>
</reference>
<accession>A0A2U3K7V3</accession>
<evidence type="ECO:0000256" key="1">
    <source>
        <dbReference type="SAM" id="SignalP"/>
    </source>
</evidence>
<evidence type="ECO:0008006" key="4">
    <source>
        <dbReference type="Google" id="ProtNLM"/>
    </source>
</evidence>
<feature type="chain" id="PRO_5015632510" description="DUF2911 domain-containing protein" evidence="1">
    <location>
        <begin position="22"/>
        <end position="176"/>
    </location>
</feature>
<dbReference type="Proteomes" id="UP000238701">
    <property type="component" value="Unassembled WGS sequence"/>
</dbReference>
<evidence type="ECO:0000313" key="3">
    <source>
        <dbReference type="Proteomes" id="UP000238701"/>
    </source>
</evidence>
<dbReference type="AlphaFoldDB" id="A0A2U3K7V3"/>